<proteinExistence type="predicted"/>
<accession>A0A2R7YAA2</accession>
<comment type="caution">
    <text evidence="1">The sequence shown here is derived from an EMBL/GenBank/DDBJ whole genome shotgun (WGS) entry which is preliminary data.</text>
</comment>
<dbReference type="SUPFAM" id="SSF55282">
    <property type="entry name" value="RL5-like"/>
    <property type="match status" value="1"/>
</dbReference>
<evidence type="ECO:0008006" key="3">
    <source>
        <dbReference type="Google" id="ProtNLM"/>
    </source>
</evidence>
<dbReference type="PANTHER" id="PTHR38816">
    <property type="entry name" value="EXOSOME SUBUNIT, DUF54 FAMILY-RELATED"/>
    <property type="match status" value="1"/>
</dbReference>
<dbReference type="InterPro" id="IPR022803">
    <property type="entry name" value="Ribosomal_uL5_dom_sf"/>
</dbReference>
<organism evidence="1 2">
    <name type="scientific">Candidatus Terraquivivens tikiterensis</name>
    <dbReference type="NCBI Taxonomy" id="1980982"/>
    <lineage>
        <taxon>Archaea</taxon>
        <taxon>Nitrososphaerota</taxon>
        <taxon>Candidatus Wolframiiraptoraceae</taxon>
        <taxon>Candidatus Terraquivivens</taxon>
    </lineage>
</organism>
<name>A0A2R7YAA2_9ARCH</name>
<dbReference type="InterPro" id="IPR002739">
    <property type="entry name" value="PAB1135-like"/>
</dbReference>
<dbReference type="Pfam" id="PF01877">
    <property type="entry name" value="RNA_binding"/>
    <property type="match status" value="1"/>
</dbReference>
<reference evidence="1 2" key="1">
    <citation type="submission" date="2017-04" db="EMBL/GenBank/DDBJ databases">
        <title>Draft Aigarchaeota genome from a New Zealand hot spring.</title>
        <authorList>
            <person name="Reysenbach A.-L."/>
            <person name="Donaho J.A."/>
            <person name="Gerhart J."/>
            <person name="Kelley J.F."/>
            <person name="Kouba K."/>
            <person name="Podar M."/>
            <person name="Stott M."/>
        </authorList>
    </citation>
    <scope>NUCLEOTIDE SEQUENCE [LARGE SCALE GENOMIC DNA]</scope>
    <source>
        <strain evidence="1">NZ13_MG1</strain>
    </source>
</reference>
<evidence type="ECO:0000313" key="1">
    <source>
        <dbReference type="EMBL" id="PUA34337.1"/>
    </source>
</evidence>
<dbReference type="AlphaFoldDB" id="A0A2R7YAA2"/>
<dbReference type="Proteomes" id="UP000244066">
    <property type="component" value="Unassembled WGS sequence"/>
</dbReference>
<dbReference type="PANTHER" id="PTHR38816:SF1">
    <property type="entry name" value="EXOSOME SUBUNIT"/>
    <property type="match status" value="1"/>
</dbReference>
<dbReference type="EMBL" id="NDWU01000001">
    <property type="protein sequence ID" value="PUA34337.1"/>
    <property type="molecule type" value="Genomic_DNA"/>
</dbReference>
<evidence type="ECO:0000313" key="2">
    <source>
        <dbReference type="Proteomes" id="UP000244066"/>
    </source>
</evidence>
<dbReference type="Gene3D" id="3.30.1440.10">
    <property type="match status" value="1"/>
</dbReference>
<protein>
    <recommendedName>
        <fullName evidence="3">Exosome protein</fullName>
    </recommendedName>
</protein>
<gene>
    <name evidence="1" type="ORF">B9J98_00375</name>
</gene>
<sequence>MRVLSVTARAICHATEDEGKVLKALENVLGSIDGARLRREQLTGHYGDPIRLFTLELLDEDKARAVLENLKRSLSVPEKLTLVSEAFEDKGGEGILYVRLDKQCAYLGRLKLSERDAIRLEVRIVGSLDDLKEEMGVQ</sequence>